<evidence type="ECO:0000313" key="9">
    <source>
        <dbReference type="Proteomes" id="UP000834106"/>
    </source>
</evidence>
<dbReference type="Proteomes" id="UP000834106">
    <property type="component" value="Chromosome 2"/>
</dbReference>
<feature type="compositionally biased region" description="Low complexity" evidence="6">
    <location>
        <begin position="103"/>
        <end position="114"/>
    </location>
</feature>
<evidence type="ECO:0000256" key="1">
    <source>
        <dbReference type="ARBA" id="ARBA00004123"/>
    </source>
</evidence>
<dbReference type="PANTHER" id="PTHR10015:SF427">
    <property type="entry name" value="HEAT SHOCK FACTOR PROTEIN"/>
    <property type="match status" value="1"/>
</dbReference>
<dbReference type="GO" id="GO:0000978">
    <property type="term" value="F:RNA polymerase II cis-regulatory region sequence-specific DNA binding"/>
    <property type="evidence" value="ECO:0007669"/>
    <property type="project" value="TreeGrafter"/>
</dbReference>
<comment type="subcellular location">
    <subcellularLocation>
        <location evidence="1">Nucleus</location>
    </subcellularLocation>
</comment>
<dbReference type="InterPro" id="IPR000232">
    <property type="entry name" value="HSF_DNA-bd"/>
</dbReference>
<dbReference type="SMART" id="SM00415">
    <property type="entry name" value="HSF"/>
    <property type="match status" value="1"/>
</dbReference>
<dbReference type="GO" id="GO:0003700">
    <property type="term" value="F:DNA-binding transcription factor activity"/>
    <property type="evidence" value="ECO:0007669"/>
    <property type="project" value="InterPro"/>
</dbReference>
<keyword evidence="9" id="KW-1185">Reference proteome</keyword>
<evidence type="ECO:0000256" key="6">
    <source>
        <dbReference type="SAM" id="MobiDB-lite"/>
    </source>
</evidence>
<protein>
    <recommendedName>
        <fullName evidence="7">HSF-type DNA-binding domain-containing protein</fullName>
    </recommendedName>
</protein>
<evidence type="ECO:0000256" key="5">
    <source>
        <dbReference type="RuleBase" id="RU004020"/>
    </source>
</evidence>
<dbReference type="PANTHER" id="PTHR10015">
    <property type="entry name" value="HEAT SHOCK TRANSCRIPTION FACTOR"/>
    <property type="match status" value="1"/>
</dbReference>
<keyword evidence="4" id="KW-0539">Nucleus</keyword>
<feature type="region of interest" description="Disordered" evidence="6">
    <location>
        <begin position="90"/>
        <end position="115"/>
    </location>
</feature>
<dbReference type="GO" id="GO:0006357">
    <property type="term" value="P:regulation of transcription by RNA polymerase II"/>
    <property type="evidence" value="ECO:0007669"/>
    <property type="project" value="TreeGrafter"/>
</dbReference>
<dbReference type="GO" id="GO:0005634">
    <property type="term" value="C:nucleus"/>
    <property type="evidence" value="ECO:0007669"/>
    <property type="project" value="UniProtKB-SubCell"/>
</dbReference>
<feature type="compositionally biased region" description="Basic residues" evidence="6">
    <location>
        <begin position="198"/>
        <end position="208"/>
    </location>
</feature>
<reference evidence="8" key="1">
    <citation type="submission" date="2023-05" db="EMBL/GenBank/DDBJ databases">
        <authorList>
            <person name="Huff M."/>
        </authorList>
    </citation>
    <scope>NUCLEOTIDE SEQUENCE</scope>
</reference>
<name>A0AAD1YUV0_9LAMI</name>
<proteinExistence type="inferred from homology"/>
<feature type="region of interest" description="Disordered" evidence="6">
    <location>
        <begin position="195"/>
        <end position="214"/>
    </location>
</feature>
<dbReference type="EMBL" id="OU503037">
    <property type="protein sequence ID" value="CAI9755302.1"/>
    <property type="molecule type" value="Genomic_DNA"/>
</dbReference>
<dbReference type="InterPro" id="IPR036390">
    <property type="entry name" value="WH_DNA-bd_sf"/>
</dbReference>
<dbReference type="Gene3D" id="1.10.10.10">
    <property type="entry name" value="Winged helix-like DNA-binding domain superfamily/Winged helix DNA-binding domain"/>
    <property type="match status" value="1"/>
</dbReference>
<feature type="region of interest" description="Disordered" evidence="6">
    <location>
        <begin position="427"/>
        <end position="460"/>
    </location>
</feature>
<sequence length="479" mass="53116">MLKGFYPILEVHAEDQPFGFFKRFSCDIEIENWRKKRRGEHGYCISSIVAAAVSEQDLNTYGFKKVHPDRWEFANEGFLRGHKHLLKSISRRKPSHAQDHEQPSQVQSSSDGSSIEAGKFGIEEEVEKLKRDKNVLGQELVRLRQQQQSTDLQFQTVGQRVHVMEQHQQQMMSFLAKAMQNPGFIAQLFHQPNESKMHKSGGNKKRRFPNQEEENLTRKLGIASPDGQIVKYQPLMNEAAKAMLQQILKMSASGRIESKFSNINGFLMDNMHPPSNVLDNSSSPNRMSGVTLSEVLPSSSQSLMAADSVFPFNRPSSALSKIHSSSSLVNGKAQGTLLPEIDVALPEFSQVNPEKNVNLPDTPFDGTGSEEMEYMDAMPGSVDGPMPVASDGFSSDPDVDVLVDEIPKLPGINDVFWEQFLSSSPVTGDMDKTDSSAFGGGIGKEEDQQTAKEGEWDKMKNMSNLTVEMGLLASASKSG</sequence>
<evidence type="ECO:0000256" key="2">
    <source>
        <dbReference type="ARBA" id="ARBA00023016"/>
    </source>
</evidence>
<feature type="domain" description="HSF-type DNA-binding" evidence="7">
    <location>
        <begin position="1"/>
        <end position="92"/>
    </location>
</feature>
<dbReference type="Pfam" id="PF00447">
    <property type="entry name" value="HSF_DNA-bind"/>
    <property type="match status" value="1"/>
</dbReference>
<evidence type="ECO:0000256" key="3">
    <source>
        <dbReference type="ARBA" id="ARBA00023125"/>
    </source>
</evidence>
<comment type="similarity">
    <text evidence="5">Belongs to the HSF family.</text>
</comment>
<organism evidence="8 9">
    <name type="scientific">Fraxinus pennsylvanica</name>
    <dbReference type="NCBI Taxonomy" id="56036"/>
    <lineage>
        <taxon>Eukaryota</taxon>
        <taxon>Viridiplantae</taxon>
        <taxon>Streptophyta</taxon>
        <taxon>Embryophyta</taxon>
        <taxon>Tracheophyta</taxon>
        <taxon>Spermatophyta</taxon>
        <taxon>Magnoliopsida</taxon>
        <taxon>eudicotyledons</taxon>
        <taxon>Gunneridae</taxon>
        <taxon>Pentapetalae</taxon>
        <taxon>asterids</taxon>
        <taxon>lamiids</taxon>
        <taxon>Lamiales</taxon>
        <taxon>Oleaceae</taxon>
        <taxon>Oleeae</taxon>
        <taxon>Fraxinus</taxon>
    </lineage>
</organism>
<feature type="compositionally biased region" description="Basic and acidic residues" evidence="6">
    <location>
        <begin position="443"/>
        <end position="460"/>
    </location>
</feature>
<evidence type="ECO:0000313" key="8">
    <source>
        <dbReference type="EMBL" id="CAI9755302.1"/>
    </source>
</evidence>
<keyword evidence="3" id="KW-0238">DNA-binding</keyword>
<dbReference type="SUPFAM" id="SSF46785">
    <property type="entry name" value="Winged helix' DNA-binding domain"/>
    <property type="match status" value="1"/>
</dbReference>
<keyword evidence="2" id="KW-0346">Stress response</keyword>
<gene>
    <name evidence="8" type="ORF">FPE_LOCUS2733</name>
</gene>
<dbReference type="InterPro" id="IPR036388">
    <property type="entry name" value="WH-like_DNA-bd_sf"/>
</dbReference>
<accession>A0AAD1YUV0</accession>
<evidence type="ECO:0000259" key="7">
    <source>
        <dbReference type="SMART" id="SM00415"/>
    </source>
</evidence>
<dbReference type="AlphaFoldDB" id="A0AAD1YUV0"/>
<dbReference type="GO" id="GO:0034605">
    <property type="term" value="P:cellular response to heat"/>
    <property type="evidence" value="ECO:0007669"/>
    <property type="project" value="TreeGrafter"/>
</dbReference>
<evidence type="ECO:0000256" key="4">
    <source>
        <dbReference type="ARBA" id="ARBA00023242"/>
    </source>
</evidence>